<keyword evidence="4" id="KW-0479">Metal-binding</keyword>
<evidence type="ECO:0000256" key="4">
    <source>
        <dbReference type="ARBA" id="ARBA00022723"/>
    </source>
</evidence>
<dbReference type="GO" id="GO:0004601">
    <property type="term" value="F:peroxidase activity"/>
    <property type="evidence" value="ECO:0007669"/>
    <property type="project" value="UniProtKB-KW"/>
</dbReference>
<keyword evidence="11" id="KW-1185">Reference proteome</keyword>
<evidence type="ECO:0000256" key="2">
    <source>
        <dbReference type="ARBA" id="ARBA00022559"/>
    </source>
</evidence>
<sequence>MYFPSLRLTLFVAGAATPHLTSAWPTAILDAASHDPNLLKRAEEAVRALEARQGSASAATPIFEPVPIFDAKTQYINVSAGSGHEYVPPGPGDLRGPCPGLNALANHNFLPHSGYATVTQYVAATTSVVGMGPRLALLLSVLGGALDGDILNWSMGGKPSLLQAGATGILANGLIGSHNKYETDASPTRPDLYQSGNNYQTVPSQFQALVDASGGKEVTMESLTSFRSQRVDAQRGSNPYYFSGPFSGVLVQPAAYTFIYRFMANHSAERPEGVLPIDVLKSWFGIEGESGSYKAVQGAERIPEHWFRRPIAYPYETEYFLADVLNAAALHPKFLDIGGNTGTPNSFVGVDVADLTGGIFNSADLLKGNNLGCFVYQLSAQAKPDILLGALMALTDIVGKLVGALSCPQLKAIDESKLQQFPGYKKQAVYG</sequence>
<name>A0A9Q8Z806_CURCL</name>
<reference evidence="10" key="1">
    <citation type="submission" date="2021-12" db="EMBL/GenBank/DDBJ databases">
        <title>Curvularia clavata genome.</title>
        <authorList>
            <person name="Cao Y."/>
        </authorList>
    </citation>
    <scope>NUCLEOTIDE SEQUENCE</scope>
    <source>
        <strain evidence="10">Yc1106</strain>
    </source>
</reference>
<feature type="signal peptide" evidence="8">
    <location>
        <begin position="1"/>
        <end position="23"/>
    </location>
</feature>
<evidence type="ECO:0000256" key="8">
    <source>
        <dbReference type="SAM" id="SignalP"/>
    </source>
</evidence>
<dbReference type="Pfam" id="PF01328">
    <property type="entry name" value="Peroxidase_2"/>
    <property type="match status" value="1"/>
</dbReference>
<dbReference type="EMBL" id="CP089275">
    <property type="protein sequence ID" value="USP75543.1"/>
    <property type="molecule type" value="Genomic_DNA"/>
</dbReference>
<evidence type="ECO:0000256" key="5">
    <source>
        <dbReference type="ARBA" id="ARBA00023002"/>
    </source>
</evidence>
<feature type="domain" description="Heme haloperoxidase family profile" evidence="9">
    <location>
        <begin position="84"/>
        <end position="310"/>
    </location>
</feature>
<evidence type="ECO:0000313" key="10">
    <source>
        <dbReference type="EMBL" id="USP75543.1"/>
    </source>
</evidence>
<proteinExistence type="inferred from homology"/>
<dbReference type="SUPFAM" id="SSF47571">
    <property type="entry name" value="Cloroperoxidase"/>
    <property type="match status" value="1"/>
</dbReference>
<accession>A0A9Q8Z806</accession>
<dbReference type="Proteomes" id="UP001056012">
    <property type="component" value="Chromosome 2"/>
</dbReference>
<keyword evidence="3" id="KW-0349">Heme</keyword>
<evidence type="ECO:0000259" key="9">
    <source>
        <dbReference type="Pfam" id="PF01328"/>
    </source>
</evidence>
<evidence type="ECO:0000256" key="1">
    <source>
        <dbReference type="ARBA" id="ARBA00001970"/>
    </source>
</evidence>
<evidence type="ECO:0000256" key="7">
    <source>
        <dbReference type="ARBA" id="ARBA00025795"/>
    </source>
</evidence>
<protein>
    <recommendedName>
        <fullName evidence="9">Heme haloperoxidase family profile domain-containing protein</fullName>
    </recommendedName>
</protein>
<keyword evidence="2" id="KW-0575">Peroxidase</keyword>
<dbReference type="OrthoDB" id="407298at2759"/>
<dbReference type="PANTHER" id="PTHR33577">
    <property type="entry name" value="STERIGMATOCYSTIN BIOSYNTHESIS PEROXIDASE STCC-RELATED"/>
    <property type="match status" value="1"/>
</dbReference>
<comment type="similarity">
    <text evidence="7">Belongs to the chloroperoxidase family.</text>
</comment>
<feature type="chain" id="PRO_5040244569" description="Heme haloperoxidase family profile domain-containing protein" evidence="8">
    <location>
        <begin position="24"/>
        <end position="431"/>
    </location>
</feature>
<dbReference type="InterPro" id="IPR000028">
    <property type="entry name" value="Chloroperoxidase"/>
</dbReference>
<dbReference type="AlphaFoldDB" id="A0A9Q8Z806"/>
<dbReference type="GO" id="GO:0046872">
    <property type="term" value="F:metal ion binding"/>
    <property type="evidence" value="ECO:0007669"/>
    <property type="project" value="UniProtKB-KW"/>
</dbReference>
<evidence type="ECO:0000313" key="11">
    <source>
        <dbReference type="Proteomes" id="UP001056012"/>
    </source>
</evidence>
<comment type="cofactor">
    <cofactor evidence="1">
        <name>heme b</name>
        <dbReference type="ChEBI" id="CHEBI:60344"/>
    </cofactor>
</comment>
<organism evidence="10 11">
    <name type="scientific">Curvularia clavata</name>
    <dbReference type="NCBI Taxonomy" id="95742"/>
    <lineage>
        <taxon>Eukaryota</taxon>
        <taxon>Fungi</taxon>
        <taxon>Dikarya</taxon>
        <taxon>Ascomycota</taxon>
        <taxon>Pezizomycotina</taxon>
        <taxon>Dothideomycetes</taxon>
        <taxon>Pleosporomycetidae</taxon>
        <taxon>Pleosporales</taxon>
        <taxon>Pleosporineae</taxon>
        <taxon>Pleosporaceae</taxon>
        <taxon>Curvularia</taxon>
    </lineage>
</organism>
<keyword evidence="8" id="KW-0732">Signal</keyword>
<keyword evidence="6" id="KW-0408">Iron</keyword>
<dbReference type="VEuPathDB" id="FungiDB:yc1106_02817"/>
<dbReference type="Gene3D" id="1.10.489.10">
    <property type="entry name" value="Chloroperoxidase-like"/>
    <property type="match status" value="1"/>
</dbReference>
<evidence type="ECO:0000256" key="6">
    <source>
        <dbReference type="ARBA" id="ARBA00023004"/>
    </source>
</evidence>
<evidence type="ECO:0000256" key="3">
    <source>
        <dbReference type="ARBA" id="ARBA00022617"/>
    </source>
</evidence>
<dbReference type="InterPro" id="IPR036851">
    <property type="entry name" value="Chloroperoxidase-like_sf"/>
</dbReference>
<dbReference type="PANTHER" id="PTHR33577:SF1">
    <property type="entry name" value="HEME HALOPEROXIDASE FAMILY PROFILE DOMAIN-CONTAINING PROTEIN"/>
    <property type="match status" value="1"/>
</dbReference>
<gene>
    <name evidence="10" type="ORF">yc1106_02817</name>
</gene>
<keyword evidence="5" id="KW-0560">Oxidoreductase</keyword>